<evidence type="ECO:0000256" key="1">
    <source>
        <dbReference type="SAM" id="MobiDB-lite"/>
    </source>
</evidence>
<comment type="caution">
    <text evidence="2">The sequence shown here is derived from an EMBL/GenBank/DDBJ whole genome shotgun (WGS) entry which is preliminary data.</text>
</comment>
<reference evidence="2 3" key="1">
    <citation type="submission" date="2024-10" db="EMBL/GenBank/DDBJ databases">
        <title>The Natural Products Discovery Center: Release of the First 8490 Sequenced Strains for Exploring Actinobacteria Biosynthetic Diversity.</title>
        <authorList>
            <person name="Kalkreuter E."/>
            <person name="Kautsar S.A."/>
            <person name="Yang D."/>
            <person name="Bader C.D."/>
            <person name="Teijaro C.N."/>
            <person name="Fluegel L."/>
            <person name="Davis C.M."/>
            <person name="Simpson J.R."/>
            <person name="Lauterbach L."/>
            <person name="Steele A.D."/>
            <person name="Gui C."/>
            <person name="Meng S."/>
            <person name="Li G."/>
            <person name="Viehrig K."/>
            <person name="Ye F."/>
            <person name="Su P."/>
            <person name="Kiefer A.F."/>
            <person name="Nichols A."/>
            <person name="Cepeda A.J."/>
            <person name="Yan W."/>
            <person name="Fan B."/>
            <person name="Jiang Y."/>
            <person name="Adhikari A."/>
            <person name="Zheng C.-J."/>
            <person name="Schuster L."/>
            <person name="Cowan T.M."/>
            <person name="Smanski M.J."/>
            <person name="Chevrette M.G."/>
            <person name="De Carvalho L.P.S."/>
            <person name="Shen B."/>
        </authorList>
    </citation>
    <scope>NUCLEOTIDE SEQUENCE [LARGE SCALE GENOMIC DNA]</scope>
    <source>
        <strain evidence="2 3">NPDC051599</strain>
    </source>
</reference>
<dbReference type="EMBL" id="JBITDC010000030">
    <property type="protein sequence ID" value="MFI5681576.1"/>
    <property type="molecule type" value="Genomic_DNA"/>
</dbReference>
<feature type="region of interest" description="Disordered" evidence="1">
    <location>
        <begin position="72"/>
        <end position="96"/>
    </location>
</feature>
<keyword evidence="3" id="KW-1185">Reference proteome</keyword>
<protein>
    <submittedName>
        <fullName evidence="2">Uncharacterized protein</fullName>
    </submittedName>
</protein>
<feature type="compositionally biased region" description="Polar residues" evidence="1">
    <location>
        <begin position="79"/>
        <end position="89"/>
    </location>
</feature>
<accession>A0ABW7YGP5</accession>
<organism evidence="2 3">
    <name type="scientific">Streptomyces cellulosae</name>
    <dbReference type="NCBI Taxonomy" id="1968"/>
    <lineage>
        <taxon>Bacteria</taxon>
        <taxon>Bacillati</taxon>
        <taxon>Actinomycetota</taxon>
        <taxon>Actinomycetes</taxon>
        <taxon>Kitasatosporales</taxon>
        <taxon>Streptomycetaceae</taxon>
        <taxon>Streptomyces</taxon>
    </lineage>
</organism>
<evidence type="ECO:0000313" key="2">
    <source>
        <dbReference type="EMBL" id="MFI5681576.1"/>
    </source>
</evidence>
<proteinExistence type="predicted"/>
<gene>
    <name evidence="2" type="ORF">ACIA8P_44495</name>
</gene>
<dbReference type="Proteomes" id="UP001612415">
    <property type="component" value="Unassembled WGS sequence"/>
</dbReference>
<evidence type="ECO:0000313" key="3">
    <source>
        <dbReference type="Proteomes" id="UP001612415"/>
    </source>
</evidence>
<name>A0ABW7YGP5_STRCE</name>
<sequence length="96" mass="10469">MLAIDRLLPKPMRTPDAEVFEGPVGVIGTLTAHTTGEKVPLTMVEIHQVEDGMVRKIDVGQEPPRTRRVLHARRGGHPLTTTLVGSSSAAREDPLR</sequence>
<dbReference type="RefSeq" id="WP_398662357.1">
    <property type="nucleotide sequence ID" value="NZ_JBITDC010000030.1"/>
</dbReference>